<reference evidence="2" key="1">
    <citation type="journal article" date="2017" name="Cell">
        <title>Insights into land plant evolution garnered from the Marchantia polymorpha genome.</title>
        <authorList>
            <person name="Bowman J.L."/>
            <person name="Kohchi T."/>
            <person name="Yamato K.T."/>
            <person name="Jenkins J."/>
            <person name="Shu S."/>
            <person name="Ishizaki K."/>
            <person name="Yamaoka S."/>
            <person name="Nishihama R."/>
            <person name="Nakamura Y."/>
            <person name="Berger F."/>
            <person name="Adam C."/>
            <person name="Aki S.S."/>
            <person name="Althoff F."/>
            <person name="Araki T."/>
            <person name="Arteaga-Vazquez M.A."/>
            <person name="Balasubrmanian S."/>
            <person name="Barry K."/>
            <person name="Bauer D."/>
            <person name="Boehm C.R."/>
            <person name="Briginshaw L."/>
            <person name="Caballero-Perez J."/>
            <person name="Catarino B."/>
            <person name="Chen F."/>
            <person name="Chiyoda S."/>
            <person name="Chovatia M."/>
            <person name="Davies K.M."/>
            <person name="Delmans M."/>
            <person name="Demura T."/>
            <person name="Dierschke T."/>
            <person name="Dolan L."/>
            <person name="Dorantes-Acosta A.E."/>
            <person name="Eklund D.M."/>
            <person name="Florent S.N."/>
            <person name="Flores-Sandoval E."/>
            <person name="Fujiyama A."/>
            <person name="Fukuzawa H."/>
            <person name="Galik B."/>
            <person name="Grimanelli D."/>
            <person name="Grimwood J."/>
            <person name="Grossniklaus U."/>
            <person name="Hamada T."/>
            <person name="Haseloff J."/>
            <person name="Hetherington A.J."/>
            <person name="Higo A."/>
            <person name="Hirakawa Y."/>
            <person name="Hundley H.N."/>
            <person name="Ikeda Y."/>
            <person name="Inoue K."/>
            <person name="Inoue S.I."/>
            <person name="Ishida S."/>
            <person name="Jia Q."/>
            <person name="Kakita M."/>
            <person name="Kanazawa T."/>
            <person name="Kawai Y."/>
            <person name="Kawashima T."/>
            <person name="Kennedy M."/>
            <person name="Kinose K."/>
            <person name="Kinoshita T."/>
            <person name="Kohara Y."/>
            <person name="Koide E."/>
            <person name="Komatsu K."/>
            <person name="Kopischke S."/>
            <person name="Kubo M."/>
            <person name="Kyozuka J."/>
            <person name="Lagercrantz U."/>
            <person name="Lin S.S."/>
            <person name="Lindquist E."/>
            <person name="Lipzen A.M."/>
            <person name="Lu C.W."/>
            <person name="De Luna E."/>
            <person name="Martienssen R.A."/>
            <person name="Minamino N."/>
            <person name="Mizutani M."/>
            <person name="Mizutani M."/>
            <person name="Mochizuki N."/>
            <person name="Monte I."/>
            <person name="Mosher R."/>
            <person name="Nagasaki H."/>
            <person name="Nakagami H."/>
            <person name="Naramoto S."/>
            <person name="Nishitani K."/>
            <person name="Ohtani M."/>
            <person name="Okamoto T."/>
            <person name="Okumura M."/>
            <person name="Phillips J."/>
            <person name="Pollak B."/>
            <person name="Reinders A."/>
            <person name="Rovekamp M."/>
            <person name="Sano R."/>
            <person name="Sawa S."/>
            <person name="Schmid M.W."/>
            <person name="Shirakawa M."/>
            <person name="Solano R."/>
            <person name="Spunde A."/>
            <person name="Suetsugu N."/>
            <person name="Sugano S."/>
            <person name="Sugiyama A."/>
            <person name="Sun R."/>
            <person name="Suzuki Y."/>
            <person name="Takenaka M."/>
            <person name="Takezawa D."/>
            <person name="Tomogane H."/>
            <person name="Tsuzuki M."/>
            <person name="Ueda T."/>
            <person name="Umeda M."/>
            <person name="Ward J.M."/>
            <person name="Watanabe Y."/>
            <person name="Yazaki K."/>
            <person name="Yokoyama R."/>
            <person name="Yoshitake Y."/>
            <person name="Yotsui I."/>
            <person name="Zachgo S."/>
            <person name="Schmutz J."/>
        </authorList>
    </citation>
    <scope>NUCLEOTIDE SEQUENCE [LARGE SCALE GENOMIC DNA]</scope>
    <source>
        <strain evidence="2">Tak-1</strain>
    </source>
</reference>
<dbReference type="Proteomes" id="UP000244005">
    <property type="component" value="Unassembled WGS sequence"/>
</dbReference>
<organism evidence="1 2">
    <name type="scientific">Marchantia polymorpha</name>
    <name type="common">Common liverwort</name>
    <name type="synonym">Marchantia aquatica</name>
    <dbReference type="NCBI Taxonomy" id="3197"/>
    <lineage>
        <taxon>Eukaryota</taxon>
        <taxon>Viridiplantae</taxon>
        <taxon>Streptophyta</taxon>
        <taxon>Embryophyta</taxon>
        <taxon>Marchantiophyta</taxon>
        <taxon>Marchantiopsida</taxon>
        <taxon>Marchantiidae</taxon>
        <taxon>Marchantiales</taxon>
        <taxon>Marchantiaceae</taxon>
        <taxon>Marchantia</taxon>
    </lineage>
</organism>
<evidence type="ECO:0000313" key="2">
    <source>
        <dbReference type="Proteomes" id="UP000244005"/>
    </source>
</evidence>
<protein>
    <submittedName>
        <fullName evidence="1">Uncharacterized protein</fullName>
    </submittedName>
</protein>
<evidence type="ECO:0000313" key="1">
    <source>
        <dbReference type="EMBL" id="PTQ31409.1"/>
    </source>
</evidence>
<proteinExistence type="predicted"/>
<dbReference type="AlphaFoldDB" id="A0A2R6WC48"/>
<sequence length="64" mass="6929">MLFGIILQLCTSANFGPHVDASARKAHALPTTGLIEFDKCVLLHSLNALNGLRNTLGLPNWTEL</sequence>
<accession>A0A2R6WC48</accession>
<dbReference type="EMBL" id="KZ772784">
    <property type="protein sequence ID" value="PTQ31409.1"/>
    <property type="molecule type" value="Genomic_DNA"/>
</dbReference>
<name>A0A2R6WC48_MARPO</name>
<keyword evidence="2" id="KW-1185">Reference proteome</keyword>
<gene>
    <name evidence="1" type="ORF">MARPO_0112s0051</name>
</gene>